<evidence type="ECO:0000313" key="2">
    <source>
        <dbReference type="WBParaSite" id="nRc.2.0.1.t37148-RA"/>
    </source>
</evidence>
<dbReference type="WBParaSite" id="nRc.2.0.1.t37148-RA">
    <property type="protein sequence ID" value="nRc.2.0.1.t37148-RA"/>
    <property type="gene ID" value="nRc.2.0.1.g37148"/>
</dbReference>
<accession>A0A915KEC8</accession>
<proteinExistence type="predicted"/>
<dbReference type="Proteomes" id="UP000887565">
    <property type="component" value="Unplaced"/>
</dbReference>
<keyword evidence="1" id="KW-1185">Reference proteome</keyword>
<protein>
    <submittedName>
        <fullName evidence="2">Uncharacterized protein</fullName>
    </submittedName>
</protein>
<name>A0A915KEC8_ROMCU</name>
<evidence type="ECO:0000313" key="1">
    <source>
        <dbReference type="Proteomes" id="UP000887565"/>
    </source>
</evidence>
<reference evidence="2" key="1">
    <citation type="submission" date="2022-11" db="UniProtKB">
        <authorList>
            <consortium name="WormBaseParasite"/>
        </authorList>
    </citation>
    <scope>IDENTIFICATION</scope>
</reference>
<organism evidence="1 2">
    <name type="scientific">Romanomermis culicivorax</name>
    <name type="common">Nematode worm</name>
    <dbReference type="NCBI Taxonomy" id="13658"/>
    <lineage>
        <taxon>Eukaryota</taxon>
        <taxon>Metazoa</taxon>
        <taxon>Ecdysozoa</taxon>
        <taxon>Nematoda</taxon>
        <taxon>Enoplea</taxon>
        <taxon>Dorylaimia</taxon>
        <taxon>Mermithida</taxon>
        <taxon>Mermithoidea</taxon>
        <taxon>Mermithidae</taxon>
        <taxon>Romanomermis</taxon>
    </lineage>
</organism>
<sequence length="61" mass="7199">MDELGTIILEPYDRQVIKRLTTPFAKTRDCDAEERGTNLRNNCLMVSCSEVHFTRYKIENY</sequence>
<dbReference type="AlphaFoldDB" id="A0A915KEC8"/>